<accession>A0ABT3ZH48</accession>
<reference evidence="2" key="1">
    <citation type="submission" date="2022-11" db="EMBL/GenBank/DDBJ databases">
        <title>Robbsia betulipollinis sp. nov., isolated from pollen of birch (Betula pendula).</title>
        <authorList>
            <person name="Shi H."/>
            <person name="Ambika Manirajan B."/>
            <person name="Ratering S."/>
            <person name="Geissler-Plaum R."/>
            <person name="Schnell S."/>
        </authorList>
    </citation>
    <scope>NUCLEOTIDE SEQUENCE</scope>
    <source>
        <strain evidence="2">Bb-Pol-6</strain>
    </source>
</reference>
<gene>
    <name evidence="2" type="ORF">OVY01_01075</name>
</gene>
<comment type="caution">
    <text evidence="2">The sequence shown here is derived from an EMBL/GenBank/DDBJ whole genome shotgun (WGS) entry which is preliminary data.</text>
</comment>
<evidence type="ECO:0000313" key="3">
    <source>
        <dbReference type="Proteomes" id="UP001082899"/>
    </source>
</evidence>
<sequence>MAKGQVRSNRETKKPKQTKKLTAPTTGTGIVVSPKAATGKTK</sequence>
<name>A0ABT3ZH48_9BURK</name>
<protein>
    <submittedName>
        <fullName evidence="2">Uncharacterized protein</fullName>
    </submittedName>
</protein>
<feature type="region of interest" description="Disordered" evidence="1">
    <location>
        <begin position="1"/>
        <end position="42"/>
    </location>
</feature>
<evidence type="ECO:0000256" key="1">
    <source>
        <dbReference type="SAM" id="MobiDB-lite"/>
    </source>
</evidence>
<keyword evidence="3" id="KW-1185">Reference proteome</keyword>
<organism evidence="2 3">
    <name type="scientific">Robbsia betulipollinis</name>
    <dbReference type="NCBI Taxonomy" id="2981849"/>
    <lineage>
        <taxon>Bacteria</taxon>
        <taxon>Pseudomonadati</taxon>
        <taxon>Pseudomonadota</taxon>
        <taxon>Betaproteobacteria</taxon>
        <taxon>Burkholderiales</taxon>
        <taxon>Burkholderiaceae</taxon>
        <taxon>Robbsia</taxon>
    </lineage>
</organism>
<proteinExistence type="predicted"/>
<dbReference type="EMBL" id="JAPMXC010000001">
    <property type="protein sequence ID" value="MCY0385853.1"/>
    <property type="molecule type" value="Genomic_DNA"/>
</dbReference>
<dbReference type="RefSeq" id="WP_267844982.1">
    <property type="nucleotide sequence ID" value="NZ_JAPMXC010000001.1"/>
</dbReference>
<dbReference type="Proteomes" id="UP001082899">
    <property type="component" value="Unassembled WGS sequence"/>
</dbReference>
<evidence type="ECO:0000313" key="2">
    <source>
        <dbReference type="EMBL" id="MCY0385853.1"/>
    </source>
</evidence>